<dbReference type="InterPro" id="IPR003594">
    <property type="entry name" value="HATPase_dom"/>
</dbReference>
<comment type="subcellular location">
    <subcellularLocation>
        <location evidence="2">Cell membrane</location>
        <topology evidence="2">Multi-pass membrane protein</topology>
    </subcellularLocation>
</comment>
<dbReference type="SUPFAM" id="SSF47384">
    <property type="entry name" value="Homodimeric domain of signal transducing histidine kinase"/>
    <property type="match status" value="1"/>
</dbReference>
<reference evidence="14 15" key="1">
    <citation type="journal article" date="2019" name="Nat. Microbiol.">
        <title>Mediterranean grassland soil C-N compound turnover is dependent on rainfall and depth, and is mediated by genomically divergent microorganisms.</title>
        <authorList>
            <person name="Diamond S."/>
            <person name="Andeer P.F."/>
            <person name="Li Z."/>
            <person name="Crits-Christoph A."/>
            <person name="Burstein D."/>
            <person name="Anantharaman K."/>
            <person name="Lane K.R."/>
            <person name="Thomas B.C."/>
            <person name="Pan C."/>
            <person name="Northen T.R."/>
            <person name="Banfield J.F."/>
        </authorList>
    </citation>
    <scope>NUCLEOTIDE SEQUENCE [LARGE SCALE GENOMIC DNA]</scope>
    <source>
        <strain evidence="14">NP_6</strain>
    </source>
</reference>
<evidence type="ECO:0000256" key="6">
    <source>
        <dbReference type="ARBA" id="ARBA00022679"/>
    </source>
</evidence>
<dbReference type="InterPro" id="IPR003661">
    <property type="entry name" value="HisK_dim/P_dom"/>
</dbReference>
<dbReference type="AlphaFoldDB" id="A0A537J6B1"/>
<keyword evidence="8" id="KW-0418">Kinase</keyword>
<evidence type="ECO:0000256" key="3">
    <source>
        <dbReference type="ARBA" id="ARBA00012438"/>
    </source>
</evidence>
<evidence type="ECO:0000256" key="10">
    <source>
        <dbReference type="ARBA" id="ARBA00023012"/>
    </source>
</evidence>
<dbReference type="CDD" id="cd00082">
    <property type="entry name" value="HisKA"/>
    <property type="match status" value="1"/>
</dbReference>
<dbReference type="Gene3D" id="6.10.340.10">
    <property type="match status" value="1"/>
</dbReference>
<dbReference type="EMBL" id="VBAN01000359">
    <property type="protein sequence ID" value="TMI79070.1"/>
    <property type="molecule type" value="Genomic_DNA"/>
</dbReference>
<dbReference type="Pfam" id="PF02518">
    <property type="entry name" value="HATPase_c"/>
    <property type="match status" value="1"/>
</dbReference>
<evidence type="ECO:0000256" key="11">
    <source>
        <dbReference type="SAM" id="Phobius"/>
    </source>
</evidence>
<keyword evidence="11" id="KW-1133">Transmembrane helix</keyword>
<feature type="non-terminal residue" evidence="14">
    <location>
        <position position="310"/>
    </location>
</feature>
<dbReference type="PROSITE" id="PS50109">
    <property type="entry name" value="HIS_KIN"/>
    <property type="match status" value="1"/>
</dbReference>
<dbReference type="InterPro" id="IPR036097">
    <property type="entry name" value="HisK_dim/P_sf"/>
</dbReference>
<feature type="transmembrane region" description="Helical" evidence="11">
    <location>
        <begin position="50"/>
        <end position="69"/>
    </location>
</feature>
<evidence type="ECO:0000256" key="8">
    <source>
        <dbReference type="ARBA" id="ARBA00022777"/>
    </source>
</evidence>
<dbReference type="InterPro" id="IPR036890">
    <property type="entry name" value="HATPase_C_sf"/>
</dbReference>
<dbReference type="Proteomes" id="UP000318093">
    <property type="component" value="Unassembled WGS sequence"/>
</dbReference>
<organism evidence="14 15">
    <name type="scientific">Candidatus Segetimicrobium genomatis</name>
    <dbReference type="NCBI Taxonomy" id="2569760"/>
    <lineage>
        <taxon>Bacteria</taxon>
        <taxon>Bacillati</taxon>
        <taxon>Candidatus Sysuimicrobiota</taxon>
        <taxon>Candidatus Sysuimicrobiia</taxon>
        <taxon>Candidatus Sysuimicrobiales</taxon>
        <taxon>Candidatus Segetimicrobiaceae</taxon>
        <taxon>Candidatus Segetimicrobium</taxon>
    </lineage>
</organism>
<feature type="domain" description="Histidine kinase" evidence="12">
    <location>
        <begin position="133"/>
        <end position="310"/>
    </location>
</feature>
<dbReference type="SUPFAM" id="SSF158472">
    <property type="entry name" value="HAMP domain-like"/>
    <property type="match status" value="1"/>
</dbReference>
<evidence type="ECO:0000256" key="7">
    <source>
        <dbReference type="ARBA" id="ARBA00022741"/>
    </source>
</evidence>
<keyword evidence="4" id="KW-1003">Cell membrane</keyword>
<dbReference type="GO" id="GO:0005886">
    <property type="term" value="C:plasma membrane"/>
    <property type="evidence" value="ECO:0007669"/>
    <property type="project" value="UniProtKB-SubCell"/>
</dbReference>
<feature type="domain" description="HAMP" evidence="13">
    <location>
        <begin position="73"/>
        <end position="125"/>
    </location>
</feature>
<dbReference type="InterPro" id="IPR004358">
    <property type="entry name" value="Sig_transdc_His_kin-like_C"/>
</dbReference>
<accession>A0A537J6B1</accession>
<keyword evidence="9" id="KW-0067">ATP-binding</keyword>
<keyword evidence="10" id="KW-0902">Two-component regulatory system</keyword>
<evidence type="ECO:0000256" key="9">
    <source>
        <dbReference type="ARBA" id="ARBA00022840"/>
    </source>
</evidence>
<dbReference type="Gene3D" id="3.30.565.10">
    <property type="entry name" value="Histidine kinase-like ATPase, C-terminal domain"/>
    <property type="match status" value="1"/>
</dbReference>
<keyword evidence="11" id="KW-0472">Membrane</keyword>
<dbReference type="SMART" id="SM00387">
    <property type="entry name" value="HATPase_c"/>
    <property type="match status" value="1"/>
</dbReference>
<dbReference type="GO" id="GO:0005524">
    <property type="term" value="F:ATP binding"/>
    <property type="evidence" value="ECO:0007669"/>
    <property type="project" value="UniProtKB-KW"/>
</dbReference>
<keyword evidence="7" id="KW-0547">Nucleotide-binding</keyword>
<dbReference type="SMART" id="SM00388">
    <property type="entry name" value="HisKA"/>
    <property type="match status" value="1"/>
</dbReference>
<keyword evidence="6" id="KW-0808">Transferase</keyword>
<dbReference type="SUPFAM" id="SSF55874">
    <property type="entry name" value="ATPase domain of HSP90 chaperone/DNA topoisomerase II/histidine kinase"/>
    <property type="match status" value="1"/>
</dbReference>
<evidence type="ECO:0000313" key="15">
    <source>
        <dbReference type="Proteomes" id="UP000318093"/>
    </source>
</evidence>
<dbReference type="EC" id="2.7.13.3" evidence="3"/>
<dbReference type="SMART" id="SM00304">
    <property type="entry name" value="HAMP"/>
    <property type="match status" value="1"/>
</dbReference>
<keyword evidence="11" id="KW-0812">Transmembrane</keyword>
<protein>
    <recommendedName>
        <fullName evidence="3">histidine kinase</fullName>
        <ecNumber evidence="3">2.7.13.3</ecNumber>
    </recommendedName>
</protein>
<evidence type="ECO:0000259" key="13">
    <source>
        <dbReference type="PROSITE" id="PS50885"/>
    </source>
</evidence>
<dbReference type="InterPro" id="IPR050980">
    <property type="entry name" value="2C_sensor_his_kinase"/>
</dbReference>
<comment type="catalytic activity">
    <reaction evidence="1">
        <text>ATP + protein L-histidine = ADP + protein N-phospho-L-histidine.</text>
        <dbReference type="EC" id="2.7.13.3"/>
    </reaction>
</comment>
<name>A0A537J6B1_9BACT</name>
<dbReference type="PROSITE" id="PS50885">
    <property type="entry name" value="HAMP"/>
    <property type="match status" value="1"/>
</dbReference>
<dbReference type="Pfam" id="PF00672">
    <property type="entry name" value="HAMP"/>
    <property type="match status" value="1"/>
</dbReference>
<dbReference type="InterPro" id="IPR003660">
    <property type="entry name" value="HAMP_dom"/>
</dbReference>
<dbReference type="CDD" id="cd06225">
    <property type="entry name" value="HAMP"/>
    <property type="match status" value="1"/>
</dbReference>
<evidence type="ECO:0000256" key="4">
    <source>
        <dbReference type="ARBA" id="ARBA00022475"/>
    </source>
</evidence>
<dbReference type="Pfam" id="PF00512">
    <property type="entry name" value="HisKA"/>
    <property type="match status" value="1"/>
</dbReference>
<dbReference type="Gene3D" id="1.10.287.130">
    <property type="match status" value="1"/>
</dbReference>
<dbReference type="PANTHER" id="PTHR44936">
    <property type="entry name" value="SENSOR PROTEIN CREC"/>
    <property type="match status" value="1"/>
</dbReference>
<evidence type="ECO:0000256" key="2">
    <source>
        <dbReference type="ARBA" id="ARBA00004651"/>
    </source>
</evidence>
<evidence type="ECO:0000256" key="1">
    <source>
        <dbReference type="ARBA" id="ARBA00000085"/>
    </source>
</evidence>
<keyword evidence="5" id="KW-0597">Phosphoprotein</keyword>
<evidence type="ECO:0000313" key="14">
    <source>
        <dbReference type="EMBL" id="TMI79070.1"/>
    </source>
</evidence>
<evidence type="ECO:0000259" key="12">
    <source>
        <dbReference type="PROSITE" id="PS50109"/>
    </source>
</evidence>
<comment type="caution">
    <text evidence="14">The sequence shown here is derived from an EMBL/GenBank/DDBJ whole genome shotgun (WGS) entry which is preliminary data.</text>
</comment>
<gene>
    <name evidence="14" type="ORF">E6H03_10975</name>
</gene>
<feature type="transmembrane region" description="Helical" evidence="11">
    <location>
        <begin position="12"/>
        <end position="38"/>
    </location>
</feature>
<dbReference type="PRINTS" id="PR00344">
    <property type="entry name" value="BCTRLSENSOR"/>
</dbReference>
<dbReference type="InterPro" id="IPR005467">
    <property type="entry name" value="His_kinase_dom"/>
</dbReference>
<proteinExistence type="predicted"/>
<evidence type="ECO:0000256" key="5">
    <source>
        <dbReference type="ARBA" id="ARBA00022553"/>
    </source>
</evidence>
<sequence>MRRHFLRRAVFFLAAVVTLTLGVSALFLWAAAGLLHLLKISPGPGGTGQAVLAVMLLLLLVLAAVVLAARAFRRVAAPVEDLMAALGQIADGGYSTRIQESGPREVRPLTRAFNAMAERLERQDAQRRSLLMDISHELRTPLAVLQGTLEGMLDGVYPRDDAHLALILEETQVLARLIEDLRTLTLAENLELKLARAPTDLAEVASDALASFRSQAEAAGVALELEAEPGVPPAEVDPERIRQVLTNLLSNALRYTPKGGTVRVRCSAGAAPGQVALSVEDTGTGIRAEDLPHVFDRFYKSKDSRGTGLG</sequence>
<dbReference type="PANTHER" id="PTHR44936:SF10">
    <property type="entry name" value="SENSOR PROTEIN RSTB"/>
    <property type="match status" value="1"/>
</dbReference>
<dbReference type="GO" id="GO:0000155">
    <property type="term" value="F:phosphorelay sensor kinase activity"/>
    <property type="evidence" value="ECO:0007669"/>
    <property type="project" value="InterPro"/>
</dbReference>